<proteinExistence type="predicted"/>
<evidence type="ECO:0000313" key="5">
    <source>
        <dbReference type="Proteomes" id="UP000008963"/>
    </source>
</evidence>
<keyword evidence="5" id="KW-1185">Reference proteome</keyword>
<dbReference type="STRING" id="862908.BMS_1787"/>
<dbReference type="KEGG" id="bmx:BMS_1787"/>
<dbReference type="Gene3D" id="3.40.50.720">
    <property type="entry name" value="NAD(P)-binding Rossmann-like Domain"/>
    <property type="match status" value="2"/>
</dbReference>
<dbReference type="EMBL" id="FQ312005">
    <property type="protein sequence ID" value="CBW26612.1"/>
    <property type="molecule type" value="Genomic_DNA"/>
</dbReference>
<keyword evidence="1" id="KW-0560">Oxidoreductase</keyword>
<gene>
    <name evidence="4" type="ordered locus">BMS_1787</name>
</gene>
<dbReference type="GO" id="GO:0005829">
    <property type="term" value="C:cytosol"/>
    <property type="evidence" value="ECO:0007669"/>
    <property type="project" value="TreeGrafter"/>
</dbReference>
<dbReference type="PANTHER" id="PTHR10996:SF178">
    <property type="entry name" value="2-HYDROXYACID DEHYDROGENASE YGL185C-RELATED"/>
    <property type="match status" value="1"/>
</dbReference>
<dbReference type="OrthoDB" id="117809at2"/>
<dbReference type="SUPFAM" id="SSF51735">
    <property type="entry name" value="NAD(P)-binding Rossmann-fold domains"/>
    <property type="match status" value="1"/>
</dbReference>
<name>E1X1V2_HALMS</name>
<dbReference type="PATRIC" id="fig|862908.3.peg.1695"/>
<dbReference type="HOGENOM" id="CLU_019796_1_0_7"/>
<dbReference type="InterPro" id="IPR006140">
    <property type="entry name" value="D-isomer_DH_NAD-bd"/>
</dbReference>
<dbReference type="GO" id="GO:0051287">
    <property type="term" value="F:NAD binding"/>
    <property type="evidence" value="ECO:0007669"/>
    <property type="project" value="InterPro"/>
</dbReference>
<dbReference type="GO" id="GO:0030267">
    <property type="term" value="F:glyoxylate reductase (NADPH) activity"/>
    <property type="evidence" value="ECO:0007669"/>
    <property type="project" value="TreeGrafter"/>
</dbReference>
<dbReference type="eggNOG" id="COG0111">
    <property type="taxonomic scope" value="Bacteria"/>
</dbReference>
<dbReference type="Pfam" id="PF02826">
    <property type="entry name" value="2-Hacid_dh_C"/>
    <property type="match status" value="1"/>
</dbReference>
<evidence type="ECO:0000313" key="4">
    <source>
        <dbReference type="EMBL" id="CBW26612.1"/>
    </source>
</evidence>
<dbReference type="InterPro" id="IPR050223">
    <property type="entry name" value="D-isomer_2-hydroxyacid_DH"/>
</dbReference>
<dbReference type="InterPro" id="IPR036291">
    <property type="entry name" value="NAD(P)-bd_dom_sf"/>
</dbReference>
<dbReference type="RefSeq" id="WP_014244393.1">
    <property type="nucleotide sequence ID" value="NC_016620.1"/>
</dbReference>
<dbReference type="GO" id="GO:0016618">
    <property type="term" value="F:hydroxypyruvate reductase [NAD(P)H] activity"/>
    <property type="evidence" value="ECO:0007669"/>
    <property type="project" value="TreeGrafter"/>
</dbReference>
<organism evidence="4 5">
    <name type="scientific">Halobacteriovorax marinus (strain ATCC BAA-682 / DSM 15412 / SJ)</name>
    <name type="common">Bacteriovorax marinus</name>
    <dbReference type="NCBI Taxonomy" id="862908"/>
    <lineage>
        <taxon>Bacteria</taxon>
        <taxon>Pseudomonadati</taxon>
        <taxon>Bdellovibrionota</taxon>
        <taxon>Bacteriovoracia</taxon>
        <taxon>Bacteriovoracales</taxon>
        <taxon>Halobacteriovoraceae</taxon>
        <taxon>Halobacteriovorax</taxon>
    </lineage>
</organism>
<reference evidence="5" key="1">
    <citation type="journal article" date="2013" name="ISME J.">
        <title>A small predatory core genome in the divergent marine Bacteriovorax marinus SJ and the terrestrial Bdellovibrio bacteriovorus.</title>
        <authorList>
            <person name="Crossman L.C."/>
            <person name="Chen H."/>
            <person name="Cerdeno-Tarraga A.M."/>
            <person name="Brooks K."/>
            <person name="Quail M.A."/>
            <person name="Pineiro S.A."/>
            <person name="Hobley L."/>
            <person name="Sockett R.E."/>
            <person name="Bentley S.D."/>
            <person name="Parkhill J."/>
            <person name="Williams H.N."/>
            <person name="Stine O.C."/>
        </authorList>
    </citation>
    <scope>NUCLEOTIDE SEQUENCE [LARGE SCALE GENOMIC DNA]</scope>
    <source>
        <strain evidence="5">ATCC BAA-682 / DSM 15412 / SJ</strain>
    </source>
</reference>
<dbReference type="Proteomes" id="UP000008963">
    <property type="component" value="Chromosome"/>
</dbReference>
<dbReference type="SUPFAM" id="SSF52283">
    <property type="entry name" value="Formate/glycerate dehydrogenase catalytic domain-like"/>
    <property type="match status" value="1"/>
</dbReference>
<dbReference type="PANTHER" id="PTHR10996">
    <property type="entry name" value="2-HYDROXYACID DEHYDROGENASE-RELATED"/>
    <property type="match status" value="1"/>
</dbReference>
<protein>
    <submittedName>
        <fullName evidence="4">D-isomer specific 2-hydroxyacid dehydrogenase</fullName>
    </submittedName>
</protein>
<sequence length="300" mass="34165">MKVGIFSEKIMNLYREGSFSFDAIKLDGVEDERITEMNSLIVGSLKNDVVEKCAKLEDIFIPFTGRNGFDENFINERGINIHSTSIHAKFVAERALSLGLSLLGRIVEYDQKLREGRWSRRNFDDRTSWDSMFNKRVGIFGYGEIGKCIANLVAPFNCEVRALSRSTKENVINTSSLTELVESSDIIFICVPLTDETRGVIDKSILDLMRDKILINIARGSIVNEEDLFNSLKEKSLLGYGSDVWFNYPDRESDEAMPSRFPIQNERVVMTPHCGGFAIGAERMRYLDTLRQVEEVFLQN</sequence>
<keyword evidence="2" id="KW-0520">NAD</keyword>
<evidence type="ECO:0000259" key="3">
    <source>
        <dbReference type="Pfam" id="PF02826"/>
    </source>
</evidence>
<dbReference type="AlphaFoldDB" id="E1X1V2"/>
<accession>E1X1V2</accession>
<evidence type="ECO:0000256" key="2">
    <source>
        <dbReference type="ARBA" id="ARBA00023027"/>
    </source>
</evidence>
<feature type="domain" description="D-isomer specific 2-hydroxyacid dehydrogenase NAD-binding" evidence="3">
    <location>
        <begin position="97"/>
        <end position="275"/>
    </location>
</feature>
<evidence type="ECO:0000256" key="1">
    <source>
        <dbReference type="ARBA" id="ARBA00023002"/>
    </source>
</evidence>